<gene>
    <name evidence="2" type="ORF">BO86DRAFT_189090</name>
</gene>
<evidence type="ECO:0000256" key="1">
    <source>
        <dbReference type="SAM" id="MobiDB-lite"/>
    </source>
</evidence>
<organism evidence="2 3">
    <name type="scientific">Aspergillus japonicus CBS 114.51</name>
    <dbReference type="NCBI Taxonomy" id="1448312"/>
    <lineage>
        <taxon>Eukaryota</taxon>
        <taxon>Fungi</taxon>
        <taxon>Dikarya</taxon>
        <taxon>Ascomycota</taxon>
        <taxon>Pezizomycotina</taxon>
        <taxon>Eurotiomycetes</taxon>
        <taxon>Eurotiomycetidae</taxon>
        <taxon>Eurotiales</taxon>
        <taxon>Aspergillaceae</taxon>
        <taxon>Aspergillus</taxon>
        <taxon>Aspergillus subgen. Circumdati</taxon>
    </lineage>
</organism>
<dbReference type="GeneID" id="37170353"/>
<keyword evidence="3" id="KW-1185">Reference proteome</keyword>
<name>A0A8T8XBG6_ASPJA</name>
<dbReference type="AlphaFoldDB" id="A0A8T8XBG6"/>
<evidence type="ECO:0000313" key="3">
    <source>
        <dbReference type="Proteomes" id="UP000249497"/>
    </source>
</evidence>
<protein>
    <submittedName>
        <fullName evidence="2">Uncharacterized protein</fullName>
    </submittedName>
</protein>
<feature type="region of interest" description="Disordered" evidence="1">
    <location>
        <begin position="133"/>
        <end position="157"/>
    </location>
</feature>
<dbReference type="EMBL" id="KZ824775">
    <property type="protein sequence ID" value="RAH85340.1"/>
    <property type="molecule type" value="Genomic_DNA"/>
</dbReference>
<reference evidence="2 3" key="1">
    <citation type="submission" date="2018-02" db="EMBL/GenBank/DDBJ databases">
        <title>The genomes of Aspergillus section Nigri reveals drivers in fungal speciation.</title>
        <authorList>
            <consortium name="DOE Joint Genome Institute"/>
            <person name="Vesth T.C."/>
            <person name="Nybo J."/>
            <person name="Theobald S."/>
            <person name="Brandl J."/>
            <person name="Frisvad J.C."/>
            <person name="Nielsen K.F."/>
            <person name="Lyhne E.K."/>
            <person name="Kogle M.E."/>
            <person name="Kuo A."/>
            <person name="Riley R."/>
            <person name="Clum A."/>
            <person name="Nolan M."/>
            <person name="Lipzen A."/>
            <person name="Salamov A."/>
            <person name="Henrissat B."/>
            <person name="Wiebenga A."/>
            <person name="De vries R.P."/>
            <person name="Grigoriev I.V."/>
            <person name="Mortensen U.H."/>
            <person name="Andersen M.R."/>
            <person name="Baker S.E."/>
        </authorList>
    </citation>
    <scope>NUCLEOTIDE SEQUENCE [LARGE SCALE GENOMIC DNA]</scope>
    <source>
        <strain evidence="2 3">CBS 114.51</strain>
    </source>
</reference>
<dbReference type="RefSeq" id="XP_025531234.1">
    <property type="nucleotide sequence ID" value="XM_025666661.1"/>
</dbReference>
<feature type="compositionally biased region" description="Pro residues" evidence="1">
    <location>
        <begin position="144"/>
        <end position="157"/>
    </location>
</feature>
<accession>A0A8T8XBG6</accession>
<dbReference type="Proteomes" id="UP000249497">
    <property type="component" value="Unassembled WGS sequence"/>
</dbReference>
<evidence type="ECO:0000313" key="2">
    <source>
        <dbReference type="EMBL" id="RAH85340.1"/>
    </source>
</evidence>
<sequence>MGKAGRYLTVTSITRALRLSFSFRCGHFSSSPSLVFVFIVFFFDLIRTLFSFFFCPPPSPPPLSITQDPLPRTGLTGFTSSHDSTDRRLYPALRLPMPILASSQLLSHYLLSVRVYLLYGWYTTYRGGGQDTRPADDLVSNPISTPPTSPLPNHPPPEGNNSYSYCFLCRMRHFDKYSYHPDPQSILVHGMAGLPGAPSSCPWWSGQ</sequence>
<proteinExistence type="predicted"/>